<dbReference type="KEGG" id="cpat:CLPA_c27400"/>
<feature type="transmembrane region" description="Helical" evidence="5">
    <location>
        <begin position="159"/>
        <end position="178"/>
    </location>
</feature>
<dbReference type="SUPFAM" id="SSF161111">
    <property type="entry name" value="Cation efflux protein transmembrane domain-like"/>
    <property type="match status" value="1"/>
</dbReference>
<dbReference type="Proteomes" id="UP000030905">
    <property type="component" value="Chromosome"/>
</dbReference>
<dbReference type="EMBL" id="JPGY02000001">
    <property type="protein sequence ID" value="KRU11197.1"/>
    <property type="molecule type" value="Genomic_DNA"/>
</dbReference>
<feature type="transmembrane region" description="Helical" evidence="5">
    <location>
        <begin position="190"/>
        <end position="208"/>
    </location>
</feature>
<evidence type="ECO:0000313" key="7">
    <source>
        <dbReference type="EMBL" id="AJA52795.1"/>
    </source>
</evidence>
<feature type="domain" description="Cation efflux protein transmembrane" evidence="6">
    <location>
        <begin position="11"/>
        <end position="219"/>
    </location>
</feature>
<accession>A0A0H3J6I9</accession>
<evidence type="ECO:0000256" key="1">
    <source>
        <dbReference type="ARBA" id="ARBA00004141"/>
    </source>
</evidence>
<evidence type="ECO:0000256" key="2">
    <source>
        <dbReference type="ARBA" id="ARBA00022692"/>
    </source>
</evidence>
<reference evidence="8 9" key="3">
    <citation type="journal article" name="Genome Announc.">
        <title>Improved Draft Genome Sequence of Clostridium pasteurianum Strain ATCC 6013 (DSM 525) Using a Hybrid Next-Generation Sequencing Approach.</title>
        <authorList>
            <person name="Pyne M.E."/>
            <person name="Utturkar S."/>
            <person name="Brown S.D."/>
            <person name="Moo-Young M."/>
            <person name="Chung D.A."/>
            <person name="Chou C.P."/>
        </authorList>
    </citation>
    <scope>NUCLEOTIDE SEQUENCE [LARGE SCALE GENOMIC DNA]</scope>
    <source>
        <strain evidence="8 9">ATCC 6013</strain>
    </source>
</reference>
<organism evidence="7 10">
    <name type="scientific">Clostridium pasteurianum DSM 525 = ATCC 6013</name>
    <dbReference type="NCBI Taxonomy" id="1262449"/>
    <lineage>
        <taxon>Bacteria</taxon>
        <taxon>Bacillati</taxon>
        <taxon>Bacillota</taxon>
        <taxon>Clostridia</taxon>
        <taxon>Eubacteriales</taxon>
        <taxon>Clostridiaceae</taxon>
        <taxon>Clostridium</taxon>
    </lineage>
</organism>
<protein>
    <submittedName>
        <fullName evidence="8">Cation efflux protein</fullName>
    </submittedName>
    <submittedName>
        <fullName evidence="7">Putative Co/Zn/Cd cation transporter</fullName>
    </submittedName>
</protein>
<reference evidence="7 10" key="1">
    <citation type="journal article" date="2015" name="Genome Announc.">
        <title>Complete Genome Sequence of the Nitrogen-Fixing and Solvent-Producing Clostridium pasteurianum DSM 525.</title>
        <authorList>
            <person name="Poehlein A."/>
            <person name="Grosse-Honebrink A."/>
            <person name="Zhang Y."/>
            <person name="Minton N.P."/>
            <person name="Daniel R."/>
        </authorList>
    </citation>
    <scope>NUCLEOTIDE SEQUENCE [LARGE SCALE GENOMIC DNA]</scope>
    <source>
        <strain evidence="7">DSM 525</strain>
        <strain evidence="10">DSM 525 / ATCC 6013</strain>
    </source>
</reference>
<evidence type="ECO:0000313" key="10">
    <source>
        <dbReference type="Proteomes" id="UP000030905"/>
    </source>
</evidence>
<dbReference type="EMBL" id="CP009268">
    <property type="protein sequence ID" value="AJA52795.1"/>
    <property type="molecule type" value="Genomic_DNA"/>
</dbReference>
<dbReference type="Pfam" id="PF01545">
    <property type="entry name" value="Cation_efflux"/>
    <property type="match status" value="1"/>
</dbReference>
<evidence type="ECO:0000313" key="9">
    <source>
        <dbReference type="Proteomes" id="UP000028042"/>
    </source>
</evidence>
<feature type="transmembrane region" description="Helical" evidence="5">
    <location>
        <begin position="12"/>
        <end position="30"/>
    </location>
</feature>
<keyword evidence="3 5" id="KW-1133">Transmembrane helix</keyword>
<comment type="subcellular location">
    <subcellularLocation>
        <location evidence="1">Membrane</location>
        <topology evidence="1">Multi-pass membrane protein</topology>
    </subcellularLocation>
</comment>
<keyword evidence="2 5" id="KW-0812">Transmembrane</keyword>
<dbReference type="GO" id="GO:0008324">
    <property type="term" value="F:monoatomic cation transmembrane transporter activity"/>
    <property type="evidence" value="ECO:0007669"/>
    <property type="project" value="InterPro"/>
</dbReference>
<dbReference type="Proteomes" id="UP000028042">
    <property type="component" value="Unassembled WGS sequence"/>
</dbReference>
<dbReference type="eggNOG" id="COG3965">
    <property type="taxonomic scope" value="Bacteria"/>
</dbReference>
<evidence type="ECO:0000313" key="8">
    <source>
        <dbReference type="EMBL" id="KRU11197.1"/>
    </source>
</evidence>
<feature type="transmembrane region" description="Helical" evidence="5">
    <location>
        <begin position="119"/>
        <end position="138"/>
    </location>
</feature>
<evidence type="ECO:0000256" key="4">
    <source>
        <dbReference type="ARBA" id="ARBA00023136"/>
    </source>
</evidence>
<dbReference type="KEGG" id="cpae:CPAST_c27400"/>
<dbReference type="GO" id="GO:0016020">
    <property type="term" value="C:membrane"/>
    <property type="evidence" value="ECO:0007669"/>
    <property type="project" value="UniProtKB-SubCell"/>
</dbReference>
<dbReference type="GeneID" id="93074866"/>
<dbReference type="InterPro" id="IPR058533">
    <property type="entry name" value="Cation_efflux_TM"/>
</dbReference>
<keyword evidence="4 5" id="KW-0472">Membrane</keyword>
<sequence>MNQKKYEQRALIVGIATNILMGGAGLWVYHITKIGALFLDAYFTLVAVLSGIVAIIISKHSKKTSKSFPHGYFMLEPFYAILKTMLTLVLLVYATISVTTKALNYFLHGIGEKMNYGPVIPYEIVMVILCIALSFFYWNQNKRTNNTSTMLTAEARSTLIDGLMSGGIGVGVLIISFITEGGNENSPFSFLLYTGDFFITIILVTFSIKEPIKVLKDSFIEFANGIVTKQEIIVPIEQVLRRHLPKDTVLKNCHIHKIGMSFRISVHLDSQSDTISKKELLQKTSCIEEELSHQYENISVNFVFP</sequence>
<dbReference type="InterPro" id="IPR027469">
    <property type="entry name" value="Cation_efflux_TMD_sf"/>
</dbReference>
<evidence type="ECO:0000256" key="5">
    <source>
        <dbReference type="SAM" id="Phobius"/>
    </source>
</evidence>
<keyword evidence="10" id="KW-1185">Reference proteome</keyword>
<dbReference type="RefSeq" id="WP_003442762.1">
    <property type="nucleotide sequence ID" value="NZ_ANZB01000003.1"/>
</dbReference>
<reference evidence="8" key="2">
    <citation type="submission" date="2015-10" db="EMBL/GenBank/DDBJ databases">
        <title>Improved Draft Genome Sequence of Clostridium pasteurianum Strain ATCC 6013 (DSM 525) Using a Hybrid Next-Generation Sequencing Approach.</title>
        <authorList>
            <person name="Pyne M.E."/>
            <person name="Utturkar S.M."/>
            <person name="Brown S.D."/>
            <person name="Moo-Young M."/>
            <person name="Chung D.A."/>
            <person name="Chou P.C."/>
        </authorList>
    </citation>
    <scope>NUCLEOTIDE SEQUENCE</scope>
    <source>
        <strain evidence="8">ATCC 6013</strain>
    </source>
</reference>
<feature type="transmembrane region" description="Helical" evidence="5">
    <location>
        <begin position="78"/>
        <end position="99"/>
    </location>
</feature>
<evidence type="ECO:0000259" key="6">
    <source>
        <dbReference type="Pfam" id="PF01545"/>
    </source>
</evidence>
<dbReference type="AlphaFoldDB" id="A0A0H3J6I9"/>
<dbReference type="Gene3D" id="1.20.1510.10">
    <property type="entry name" value="Cation efflux protein transmembrane domain"/>
    <property type="match status" value="1"/>
</dbReference>
<evidence type="ECO:0000256" key="3">
    <source>
        <dbReference type="ARBA" id="ARBA00022989"/>
    </source>
</evidence>
<feature type="transmembrane region" description="Helical" evidence="5">
    <location>
        <begin position="36"/>
        <end position="57"/>
    </location>
</feature>
<name>A0A0H3J6I9_CLOPA</name>
<gene>
    <name evidence="7" type="ORF">CLPA_c27400</name>
    <name evidence="8" type="ORF">CP6013_00444</name>
</gene>
<dbReference type="PATRIC" id="fig|1262449.3.peg.1185"/>
<proteinExistence type="predicted"/>